<feature type="compositionally biased region" description="Polar residues" evidence="1">
    <location>
        <begin position="30"/>
        <end position="40"/>
    </location>
</feature>
<feature type="region of interest" description="Disordered" evidence="1">
    <location>
        <begin position="354"/>
        <end position="405"/>
    </location>
</feature>
<organism evidence="3 4">
    <name type="scientific">Aspergillus nanangensis</name>
    <dbReference type="NCBI Taxonomy" id="2582783"/>
    <lineage>
        <taxon>Eukaryota</taxon>
        <taxon>Fungi</taxon>
        <taxon>Dikarya</taxon>
        <taxon>Ascomycota</taxon>
        <taxon>Pezizomycotina</taxon>
        <taxon>Eurotiomycetes</taxon>
        <taxon>Eurotiomycetidae</taxon>
        <taxon>Eurotiales</taxon>
        <taxon>Aspergillaceae</taxon>
        <taxon>Aspergillus</taxon>
        <taxon>Aspergillus subgen. Circumdati</taxon>
    </lineage>
</organism>
<feature type="compositionally biased region" description="Polar residues" evidence="1">
    <location>
        <begin position="194"/>
        <end position="204"/>
    </location>
</feature>
<gene>
    <name evidence="3" type="ORF">FE257_012349</name>
</gene>
<feature type="region of interest" description="Disordered" evidence="1">
    <location>
        <begin position="158"/>
        <end position="209"/>
    </location>
</feature>
<dbReference type="Pfam" id="PF09350">
    <property type="entry name" value="DJC28_CD"/>
    <property type="match status" value="1"/>
</dbReference>
<evidence type="ECO:0000313" key="4">
    <source>
        <dbReference type="Proteomes" id="UP001194746"/>
    </source>
</evidence>
<sequence length="526" mass="59224">MNRRSAGVLGFDNISALCAPKYYQRPRYFSATSQDQNAGTKTDESNKAAPQKDEPKEEGAMARRLSEMTEQAMLEGGRSARKNMQNAGFSDDLKRELEERIAASSFKSEYSAAHSIVNMPTSAGPGTRDIAASQPWTGTENTHDITLRMLDSSAKKPMRMPYQVPQPNPVDMRIPPKPNKSTGHRLAEAKERTSSYTLSQTSGISDEEREAFRQEMRDRFSSGARPMPVTLQGLSSLANERIEDAIARGQFERIKRGKGINTQTDHNANSAFIDTTEYFMNKMIQKQELVPPWIEKQQELAKETDRFRQRLRTEWRRHAARLISSQGGSLEIQMRRAQAYADAEDRLAERAKIERSFRDTDSSTSLEKDQAITTSNVTLSAGSPDNQAVDALSKPADDDTEALPHLSPLRDPDYLAIERGFYELSVKNLNTLTRTYNLQAPPVSQKPYINLERELTACYAEVAPTLAEEIKRRATEKAHRPDSMGSKASGIIESLSTSQSVRVYEEDDAKGYGFKEFWRDLFPKRD</sequence>
<proteinExistence type="predicted"/>
<feature type="compositionally biased region" description="Polar residues" evidence="1">
    <location>
        <begin position="371"/>
        <end position="386"/>
    </location>
</feature>
<dbReference type="PANTHER" id="PTHR39394:SF1">
    <property type="entry name" value="DNAJ HOMOLOGUE SUBFAMILY C MEMBER 28 CONSERVED DOMAIN-CONTAINING PROTEIN"/>
    <property type="match status" value="1"/>
</dbReference>
<dbReference type="EMBL" id="VCAU01000089">
    <property type="protein sequence ID" value="KAF9885767.1"/>
    <property type="molecule type" value="Genomic_DNA"/>
</dbReference>
<feature type="region of interest" description="Disordered" evidence="1">
    <location>
        <begin position="29"/>
        <end position="63"/>
    </location>
</feature>
<reference evidence="3" key="1">
    <citation type="journal article" date="2019" name="Beilstein J. Org. Chem.">
        <title>Nanangenines: drimane sesquiterpenoids as the dominant metabolite cohort of a novel Australian fungus, Aspergillus nanangensis.</title>
        <authorList>
            <person name="Lacey H.J."/>
            <person name="Gilchrist C.L.M."/>
            <person name="Crombie A."/>
            <person name="Kalaitzis J.A."/>
            <person name="Vuong D."/>
            <person name="Rutledge P.J."/>
            <person name="Turner P."/>
            <person name="Pitt J.I."/>
            <person name="Lacey E."/>
            <person name="Chooi Y.H."/>
            <person name="Piggott A.M."/>
        </authorList>
    </citation>
    <scope>NUCLEOTIDE SEQUENCE</scope>
    <source>
        <strain evidence="3">MST-FP2251</strain>
    </source>
</reference>
<accession>A0AAD4CHI7</accession>
<keyword evidence="4" id="KW-1185">Reference proteome</keyword>
<feature type="compositionally biased region" description="Basic and acidic residues" evidence="1">
    <location>
        <begin position="354"/>
        <end position="370"/>
    </location>
</feature>
<evidence type="ECO:0000313" key="3">
    <source>
        <dbReference type="EMBL" id="KAF9885767.1"/>
    </source>
</evidence>
<dbReference type="Proteomes" id="UP001194746">
    <property type="component" value="Unassembled WGS sequence"/>
</dbReference>
<protein>
    <recommendedName>
        <fullName evidence="2">DnaJ homologue subfamily C member 28 conserved domain-containing protein</fullName>
    </recommendedName>
</protein>
<feature type="domain" description="DnaJ homologue subfamily C member 28 conserved" evidence="2">
    <location>
        <begin position="237"/>
        <end position="308"/>
    </location>
</feature>
<dbReference type="AlphaFoldDB" id="A0AAD4CHI7"/>
<feature type="compositionally biased region" description="Basic and acidic residues" evidence="1">
    <location>
        <begin position="41"/>
        <end position="63"/>
    </location>
</feature>
<dbReference type="PANTHER" id="PTHR39394">
    <property type="entry name" value="YALI0E31793P"/>
    <property type="match status" value="1"/>
</dbReference>
<evidence type="ECO:0000256" key="1">
    <source>
        <dbReference type="SAM" id="MobiDB-lite"/>
    </source>
</evidence>
<comment type="caution">
    <text evidence="3">The sequence shown here is derived from an EMBL/GenBank/DDBJ whole genome shotgun (WGS) entry which is preliminary data.</text>
</comment>
<evidence type="ECO:0000259" key="2">
    <source>
        <dbReference type="Pfam" id="PF09350"/>
    </source>
</evidence>
<name>A0AAD4CHI7_ASPNN</name>
<reference evidence="3" key="2">
    <citation type="submission" date="2020-02" db="EMBL/GenBank/DDBJ databases">
        <authorList>
            <person name="Gilchrist C.L.M."/>
            <person name="Chooi Y.-H."/>
        </authorList>
    </citation>
    <scope>NUCLEOTIDE SEQUENCE</scope>
    <source>
        <strain evidence="3">MST-FP2251</strain>
    </source>
</reference>
<dbReference type="InterPro" id="IPR018961">
    <property type="entry name" value="DnaJ_homolog_subfam-C_membr-28"/>
</dbReference>